<reference evidence="2 3" key="1">
    <citation type="submission" date="2018-01" db="EMBL/GenBank/DDBJ databases">
        <title>Genomic Encyclopedia of Archaeal and Bacterial Type Strains, Phase II (KMG-II): from individual species to whole genera.</title>
        <authorList>
            <person name="Goeker M."/>
        </authorList>
    </citation>
    <scope>NUCLEOTIDE SEQUENCE [LARGE SCALE GENOMIC DNA]</scope>
    <source>
        <strain evidence="2 3">DSM 12048</strain>
    </source>
</reference>
<dbReference type="Gene3D" id="2.130.10.10">
    <property type="entry name" value="YVTN repeat-like/Quinoprotein amine dehydrogenase"/>
    <property type="match status" value="1"/>
</dbReference>
<dbReference type="PROSITE" id="PS51318">
    <property type="entry name" value="TAT"/>
    <property type="match status" value="1"/>
</dbReference>
<keyword evidence="1" id="KW-0732">Signal</keyword>
<dbReference type="AlphaFoldDB" id="A0A2S5JHA9"/>
<feature type="chain" id="PRO_5015497406" description="Secreted protein" evidence="1">
    <location>
        <begin position="24"/>
        <end position="356"/>
    </location>
</feature>
<dbReference type="SUPFAM" id="SSF75011">
    <property type="entry name" value="3-carboxy-cis,cis-mucoante lactonizing enzyme"/>
    <property type="match status" value="1"/>
</dbReference>
<name>A0A2S5JHA9_9RHOB</name>
<evidence type="ECO:0008006" key="4">
    <source>
        <dbReference type="Google" id="ProtNLM"/>
    </source>
</evidence>
<keyword evidence="3" id="KW-1185">Reference proteome</keyword>
<evidence type="ECO:0000256" key="1">
    <source>
        <dbReference type="SAM" id="SignalP"/>
    </source>
</evidence>
<accession>A0A2S5JHA9</accession>
<sequence>MTTRRGFIAALAAAAMAPRMGWAAVGNPAYLAAARDPDGTFALYGIDPAGETTFRVGLPARAHAGAAHPARAEAVVFARRPGLFALVLDCRTGAVLHRLSPPDGNHFNGHGCFAGSGDLLFTSEQLADTSEGRIGIWDVRAGYRRVGELRSGGIGPHEIRLMPDGGALIVANGGIATDPQDRRKLNIATMRPNLTCLNLTGELLDQVELPAELWKNSIRHLAVRPDGLVGFAMQWEGDPAEVPPLLGLYRRGSAPRLLEAPLAEALAMQGYAGSVAFSGDGREIAISSPKGGRVHRFAEEGDFQGAVRRMDVCGLAPREDGFLASDGLGGLIAIVQGRSEPLARQDCAWDNHVVVL</sequence>
<protein>
    <recommendedName>
        <fullName evidence="4">Secreted protein</fullName>
    </recommendedName>
</protein>
<comment type="caution">
    <text evidence="2">The sequence shown here is derived from an EMBL/GenBank/DDBJ whole genome shotgun (WGS) entry which is preliminary data.</text>
</comment>
<dbReference type="InterPro" id="IPR006311">
    <property type="entry name" value="TAT_signal"/>
</dbReference>
<gene>
    <name evidence="2" type="ORF">LV82_01531</name>
</gene>
<dbReference type="RefSeq" id="WP_104070489.1">
    <property type="nucleotide sequence ID" value="NZ_PRDS01000004.1"/>
</dbReference>
<dbReference type="EMBL" id="PRDS01000004">
    <property type="protein sequence ID" value="PPB80799.1"/>
    <property type="molecule type" value="Genomic_DNA"/>
</dbReference>
<organism evidence="2 3">
    <name type="scientific">Albidovulum inexpectatum</name>
    <dbReference type="NCBI Taxonomy" id="196587"/>
    <lineage>
        <taxon>Bacteria</taxon>
        <taxon>Pseudomonadati</taxon>
        <taxon>Pseudomonadota</taxon>
        <taxon>Alphaproteobacteria</taxon>
        <taxon>Rhodobacterales</taxon>
        <taxon>Paracoccaceae</taxon>
        <taxon>Albidovulum</taxon>
    </lineage>
</organism>
<dbReference type="InterPro" id="IPR008311">
    <property type="entry name" value="UCP028101"/>
</dbReference>
<feature type="signal peptide" evidence="1">
    <location>
        <begin position="1"/>
        <end position="23"/>
    </location>
</feature>
<evidence type="ECO:0000313" key="2">
    <source>
        <dbReference type="EMBL" id="PPB80799.1"/>
    </source>
</evidence>
<evidence type="ECO:0000313" key="3">
    <source>
        <dbReference type="Proteomes" id="UP000239736"/>
    </source>
</evidence>
<dbReference type="OrthoDB" id="5624218at2"/>
<dbReference type="InterPro" id="IPR015943">
    <property type="entry name" value="WD40/YVTN_repeat-like_dom_sf"/>
</dbReference>
<dbReference type="Proteomes" id="UP000239736">
    <property type="component" value="Unassembled WGS sequence"/>
</dbReference>
<dbReference type="Pfam" id="PF07433">
    <property type="entry name" value="DUF1513"/>
    <property type="match status" value="1"/>
</dbReference>
<dbReference type="PIRSF" id="PIRSF028101">
    <property type="entry name" value="UCP028101"/>
    <property type="match status" value="1"/>
</dbReference>
<proteinExistence type="predicted"/>